<dbReference type="Proteomes" id="UP000621436">
    <property type="component" value="Unassembled WGS sequence"/>
</dbReference>
<dbReference type="InterPro" id="IPR011009">
    <property type="entry name" value="Kinase-like_dom_sf"/>
</dbReference>
<dbReference type="PANTHER" id="PTHR21310">
    <property type="entry name" value="AMINOGLYCOSIDE PHOSPHOTRANSFERASE-RELATED-RELATED"/>
    <property type="match status" value="1"/>
</dbReference>
<comment type="caution">
    <text evidence="2">The sequence shown here is derived from an EMBL/GenBank/DDBJ whole genome shotgun (WGS) entry which is preliminary data.</text>
</comment>
<dbReference type="Pfam" id="PF01636">
    <property type="entry name" value="APH"/>
    <property type="match status" value="1"/>
</dbReference>
<dbReference type="InterPro" id="IPR002575">
    <property type="entry name" value="Aminoglycoside_PTrfase"/>
</dbReference>
<evidence type="ECO:0000313" key="3">
    <source>
        <dbReference type="Proteomes" id="UP000621436"/>
    </source>
</evidence>
<gene>
    <name evidence="2" type="ORF">I0Q91_03795</name>
</gene>
<protein>
    <submittedName>
        <fullName evidence="2">Macrolide 2'-phosphotransferase</fullName>
    </submittedName>
</protein>
<organism evidence="2 3">
    <name type="scientific">Halonatronomonas betaini</name>
    <dbReference type="NCBI Taxonomy" id="2778430"/>
    <lineage>
        <taxon>Bacteria</taxon>
        <taxon>Bacillati</taxon>
        <taxon>Bacillota</taxon>
        <taxon>Clostridia</taxon>
        <taxon>Halanaerobiales</taxon>
        <taxon>Halarsenatibacteraceae</taxon>
        <taxon>Halonatronomonas</taxon>
    </lineage>
</organism>
<evidence type="ECO:0000259" key="1">
    <source>
        <dbReference type="Pfam" id="PF01636"/>
    </source>
</evidence>
<dbReference type="RefSeq" id="WP_270452980.1">
    <property type="nucleotide sequence ID" value="NZ_JADPIE010000002.1"/>
</dbReference>
<name>A0A931ANX3_9FIRM</name>
<proteinExistence type="predicted"/>
<dbReference type="SUPFAM" id="SSF56112">
    <property type="entry name" value="Protein kinase-like (PK-like)"/>
    <property type="match status" value="1"/>
</dbReference>
<keyword evidence="3" id="KW-1185">Reference proteome</keyword>
<evidence type="ECO:0000313" key="2">
    <source>
        <dbReference type="EMBL" id="MBF8436192.1"/>
    </source>
</evidence>
<dbReference type="EMBL" id="JADPIE010000002">
    <property type="protein sequence ID" value="MBF8436192.1"/>
    <property type="molecule type" value="Genomic_DNA"/>
</dbReference>
<dbReference type="Gene3D" id="3.30.200.20">
    <property type="entry name" value="Phosphorylase Kinase, domain 1"/>
    <property type="match status" value="1"/>
</dbReference>
<dbReference type="InterPro" id="IPR051678">
    <property type="entry name" value="AGP_Transferase"/>
</dbReference>
<feature type="domain" description="Aminoglycoside phosphotransferase" evidence="1">
    <location>
        <begin position="25"/>
        <end position="261"/>
    </location>
</feature>
<dbReference type="PANTHER" id="PTHR21310:SF15">
    <property type="entry name" value="AMINOGLYCOSIDE PHOSPHOTRANSFERASE DOMAIN-CONTAINING PROTEIN"/>
    <property type="match status" value="1"/>
</dbReference>
<reference evidence="2" key="1">
    <citation type="submission" date="2020-11" db="EMBL/GenBank/DDBJ databases">
        <title>Halonatronomonas betainensis gen. nov., sp. nov. a novel haloalkaliphilic representative of the family Halanaerobiacae capable of betaine degradation.</title>
        <authorList>
            <person name="Boltyanskaya Y."/>
            <person name="Kevbrin V."/>
            <person name="Detkova E."/>
            <person name="Grouzdev D.S."/>
            <person name="Koziaeva V."/>
            <person name="Zhilina T."/>
        </authorList>
    </citation>
    <scope>NUCLEOTIDE SEQUENCE</scope>
    <source>
        <strain evidence="2">Z-7014</strain>
    </source>
</reference>
<dbReference type="Gene3D" id="3.90.1200.10">
    <property type="match status" value="1"/>
</dbReference>
<sequence length="286" mass="33362">MSKDKKEIIEMAREHGLNLKKESLKYNESGLDFQVIMAQSEKGKDWVLRIPRRKDVMAISKKEKEILDFVNGKISIEVPIWEIYTEELIAYQLLTGVPAGTIDPEAERYIWEIDEKNLPIQFIKTLAEAMVSLHQINLKDFANTGIELKTIDQCRKNMRTRMEKVKEEFNVNQTLWRRWQKWLDDDSLWPDRTALIHGELHAGHILIDDNSSVTGLIDWTEAEVSDIAKDFVAYYMIFGKEALDKLISYYQEAGGYVWPNMMKHIIEYNATYPLDIAEFAIRSGLR</sequence>
<dbReference type="CDD" id="cd05152">
    <property type="entry name" value="MPH2"/>
    <property type="match status" value="1"/>
</dbReference>
<dbReference type="AlphaFoldDB" id="A0A931ANX3"/>
<accession>A0A931ANX3</accession>